<reference evidence="3" key="4">
    <citation type="journal article" date="2015" name="G3 (Bethesda)">
        <title>Genome sequences of three phytopathogenic species of the Magnaporthaceae family of fungi.</title>
        <authorList>
            <person name="Okagaki L.H."/>
            <person name="Nunes C.C."/>
            <person name="Sailsbery J."/>
            <person name="Clay B."/>
            <person name="Brown D."/>
            <person name="John T."/>
            <person name="Oh Y."/>
            <person name="Young N."/>
            <person name="Fitzgerald M."/>
            <person name="Haas B.J."/>
            <person name="Zeng Q."/>
            <person name="Young S."/>
            <person name="Adiconis X."/>
            <person name="Fan L."/>
            <person name="Levin J.Z."/>
            <person name="Mitchell T.K."/>
            <person name="Okubara P.A."/>
            <person name="Farman M.L."/>
            <person name="Kohn L.M."/>
            <person name="Birren B."/>
            <person name="Ma L.-J."/>
            <person name="Dean R.A."/>
        </authorList>
    </citation>
    <scope>NUCLEOTIDE SEQUENCE</scope>
    <source>
        <strain evidence="3">ATCC 64411 / 73-15</strain>
    </source>
</reference>
<dbReference type="EMBL" id="GL876975">
    <property type="protein sequence ID" value="KLU90803.1"/>
    <property type="molecule type" value="Genomic_DNA"/>
</dbReference>
<name>A0A0C4ED61_MAGP6</name>
<dbReference type="AlphaFoldDB" id="A0A0C4ED61"/>
<sequence>MGGGQPLPPPGTPLPMPDRKGKITVVGGSRRGGTSSTTKPAAPPAHPPRLPSGSSSSVPLSKRRHMRQQLDSPVNGSDRVLVVEAPAIDDSEPTTPGEDGYTDAWAGDDDDDDDGDDEGASAWMHGGGAARG</sequence>
<dbReference type="VEuPathDB" id="FungiDB:MAPG_10654"/>
<gene>
    <name evidence="2" type="ORF">MAPG_10654</name>
</gene>
<evidence type="ECO:0000256" key="1">
    <source>
        <dbReference type="SAM" id="MobiDB-lite"/>
    </source>
</evidence>
<reference evidence="2" key="2">
    <citation type="submission" date="2010-05" db="EMBL/GenBank/DDBJ databases">
        <title>The Genome Sequence of Magnaporthe poae strain ATCC 64411.</title>
        <authorList>
            <consortium name="The Broad Institute Genome Sequencing Platform"/>
            <consortium name="Broad Institute Genome Sequencing Center for Infectious Disease"/>
            <person name="Ma L.-J."/>
            <person name="Dead R."/>
            <person name="Young S."/>
            <person name="Zeng Q."/>
            <person name="Koehrsen M."/>
            <person name="Alvarado L."/>
            <person name="Berlin A."/>
            <person name="Chapman S.B."/>
            <person name="Chen Z."/>
            <person name="Freedman E."/>
            <person name="Gellesch M."/>
            <person name="Goldberg J."/>
            <person name="Griggs A."/>
            <person name="Gujja S."/>
            <person name="Heilman E.R."/>
            <person name="Heiman D."/>
            <person name="Hepburn T."/>
            <person name="Howarth C."/>
            <person name="Jen D."/>
            <person name="Larson L."/>
            <person name="Mehta T."/>
            <person name="Neiman D."/>
            <person name="Pearson M."/>
            <person name="Roberts A."/>
            <person name="Saif S."/>
            <person name="Shea T."/>
            <person name="Shenoy N."/>
            <person name="Sisk P."/>
            <person name="Stolte C."/>
            <person name="Sykes S."/>
            <person name="Walk T."/>
            <person name="White J."/>
            <person name="Yandava C."/>
            <person name="Haas B."/>
            <person name="Nusbaum C."/>
            <person name="Birren B."/>
        </authorList>
    </citation>
    <scope>NUCLEOTIDE SEQUENCE</scope>
    <source>
        <strain evidence="2">ATCC 64411</strain>
    </source>
</reference>
<evidence type="ECO:0000313" key="3">
    <source>
        <dbReference type="EnsemblFungi" id="MAPG_10654T0"/>
    </source>
</evidence>
<reference evidence="4" key="1">
    <citation type="submission" date="2010-05" db="EMBL/GenBank/DDBJ databases">
        <title>The genome sequence of Magnaporthe poae strain ATCC 64411.</title>
        <authorList>
            <person name="Ma L.-J."/>
            <person name="Dead R."/>
            <person name="Young S."/>
            <person name="Zeng Q."/>
            <person name="Koehrsen M."/>
            <person name="Alvarado L."/>
            <person name="Berlin A."/>
            <person name="Chapman S.B."/>
            <person name="Chen Z."/>
            <person name="Freedman E."/>
            <person name="Gellesch M."/>
            <person name="Goldberg J."/>
            <person name="Griggs A."/>
            <person name="Gujja S."/>
            <person name="Heilman E.R."/>
            <person name="Heiman D."/>
            <person name="Hepburn T."/>
            <person name="Howarth C."/>
            <person name="Jen D."/>
            <person name="Larson L."/>
            <person name="Mehta T."/>
            <person name="Neiman D."/>
            <person name="Pearson M."/>
            <person name="Roberts A."/>
            <person name="Saif S."/>
            <person name="Shea T."/>
            <person name="Shenoy N."/>
            <person name="Sisk P."/>
            <person name="Stolte C."/>
            <person name="Sykes S."/>
            <person name="Walk T."/>
            <person name="White J."/>
            <person name="Yandava C."/>
            <person name="Haas B."/>
            <person name="Nusbaum C."/>
            <person name="Birren B."/>
        </authorList>
    </citation>
    <scope>NUCLEOTIDE SEQUENCE [LARGE SCALE GENOMIC DNA]</scope>
    <source>
        <strain evidence="4">ATCC 64411 / 73-15</strain>
    </source>
</reference>
<feature type="compositionally biased region" description="Pro residues" evidence="1">
    <location>
        <begin position="41"/>
        <end position="50"/>
    </location>
</feature>
<dbReference type="EnsemblFungi" id="MAPG_10654T0">
    <property type="protein sequence ID" value="MAPG_10654T0"/>
    <property type="gene ID" value="MAPG_10654"/>
</dbReference>
<feature type="compositionally biased region" description="Low complexity" evidence="1">
    <location>
        <begin position="51"/>
        <end position="60"/>
    </location>
</feature>
<feature type="compositionally biased region" description="Pro residues" evidence="1">
    <location>
        <begin position="1"/>
        <end position="16"/>
    </location>
</feature>
<dbReference type="STRING" id="644358.A0A0C4ED61"/>
<feature type="compositionally biased region" description="Acidic residues" evidence="1">
    <location>
        <begin position="106"/>
        <end position="119"/>
    </location>
</feature>
<evidence type="ECO:0000313" key="4">
    <source>
        <dbReference type="Proteomes" id="UP000011715"/>
    </source>
</evidence>
<dbReference type="EMBL" id="ADBL01002382">
    <property type="status" value="NOT_ANNOTATED_CDS"/>
    <property type="molecule type" value="Genomic_DNA"/>
</dbReference>
<dbReference type="Proteomes" id="UP000011715">
    <property type="component" value="Unassembled WGS sequence"/>
</dbReference>
<organism evidence="3 4">
    <name type="scientific">Magnaporthiopsis poae (strain ATCC 64411 / 73-15)</name>
    <name type="common">Kentucky bluegrass fungus</name>
    <name type="synonym">Magnaporthe poae</name>
    <dbReference type="NCBI Taxonomy" id="644358"/>
    <lineage>
        <taxon>Eukaryota</taxon>
        <taxon>Fungi</taxon>
        <taxon>Dikarya</taxon>
        <taxon>Ascomycota</taxon>
        <taxon>Pezizomycotina</taxon>
        <taxon>Sordariomycetes</taxon>
        <taxon>Sordariomycetidae</taxon>
        <taxon>Magnaporthales</taxon>
        <taxon>Magnaporthaceae</taxon>
        <taxon>Magnaporthiopsis</taxon>
    </lineage>
</organism>
<keyword evidence="4" id="KW-1185">Reference proteome</keyword>
<dbReference type="eggNOG" id="KOG2238">
    <property type="taxonomic scope" value="Eukaryota"/>
</dbReference>
<evidence type="ECO:0000313" key="2">
    <source>
        <dbReference type="EMBL" id="KLU90803.1"/>
    </source>
</evidence>
<reference evidence="3" key="5">
    <citation type="submission" date="2015-06" db="UniProtKB">
        <authorList>
            <consortium name="EnsemblFungi"/>
        </authorList>
    </citation>
    <scope>IDENTIFICATION</scope>
    <source>
        <strain evidence="3">ATCC 64411</strain>
    </source>
</reference>
<reference evidence="2" key="3">
    <citation type="submission" date="2011-03" db="EMBL/GenBank/DDBJ databases">
        <title>Annotation of Magnaporthe poae ATCC 64411.</title>
        <authorList>
            <person name="Ma L.-J."/>
            <person name="Dead R."/>
            <person name="Young S.K."/>
            <person name="Zeng Q."/>
            <person name="Gargeya S."/>
            <person name="Fitzgerald M."/>
            <person name="Haas B."/>
            <person name="Abouelleil A."/>
            <person name="Alvarado L."/>
            <person name="Arachchi H.M."/>
            <person name="Berlin A."/>
            <person name="Brown A."/>
            <person name="Chapman S.B."/>
            <person name="Chen Z."/>
            <person name="Dunbar C."/>
            <person name="Freedman E."/>
            <person name="Gearin G."/>
            <person name="Gellesch M."/>
            <person name="Goldberg J."/>
            <person name="Griggs A."/>
            <person name="Gujja S."/>
            <person name="Heiman D."/>
            <person name="Howarth C."/>
            <person name="Larson L."/>
            <person name="Lui A."/>
            <person name="MacDonald P.J.P."/>
            <person name="Mehta T."/>
            <person name="Montmayeur A."/>
            <person name="Murphy C."/>
            <person name="Neiman D."/>
            <person name="Pearson M."/>
            <person name="Priest M."/>
            <person name="Roberts A."/>
            <person name="Saif S."/>
            <person name="Shea T."/>
            <person name="Shenoy N."/>
            <person name="Sisk P."/>
            <person name="Stolte C."/>
            <person name="Sykes S."/>
            <person name="Yandava C."/>
            <person name="Wortman J."/>
            <person name="Nusbaum C."/>
            <person name="Birren B."/>
        </authorList>
    </citation>
    <scope>NUCLEOTIDE SEQUENCE</scope>
    <source>
        <strain evidence="2">ATCC 64411</strain>
    </source>
</reference>
<feature type="region of interest" description="Disordered" evidence="1">
    <location>
        <begin position="1"/>
        <end position="132"/>
    </location>
</feature>
<accession>A0A0C4ED61</accession>
<proteinExistence type="predicted"/>
<feature type="compositionally biased region" description="Low complexity" evidence="1">
    <location>
        <begin position="24"/>
        <end position="40"/>
    </location>
</feature>
<protein>
    <submittedName>
        <fullName evidence="2 3">Uncharacterized protein</fullName>
    </submittedName>
</protein>